<sequence length="440" mass="50939">MSRKFATPLAMLPSLQSVRNFLNYYGWTKLENHDRVKEVRESIHAYVFDGTEDENQIFTFSWENDNSGKPIVGDGGDTTPFFIGLSTKALIRRLTEPPENHVFHLGATFKVNSRDFPVIVFWISNRARSFHLIALVVVSQRLEWIYEGALRAVKSLYACITDKELLLRMLWGMLKPVSTLQFVRDAIPNMPFSRLLNVYKHMQGFPGYAKASLVQDIYDLYFASGQEKALVIRDVILKKWKYYTLLAEFVAYMQSQLLFGAFSLWQTYATASGFATTNNAVGQFYRVLKRDYTLNRRLKMGVLLRERPESQQSLIRRTTELTRENLLHLGIEPEHYADPATGCIQAPRLKLPELGKSQEALEVSSQMGVNYARMEFENMPWDGWPVDIQNKKCPCKNNFKFGTYIHLVYALNMVDSLDNEGNRVFVNRRYAGKRRRDQRT</sequence>
<reference evidence="1 2" key="1">
    <citation type="journal article" date="2017" name="Genome Biol. Evol.">
        <title>Phytophthora megakarya and P. palmivora, closely related causal agents of cacao black pod rot, underwent increases in genome sizes and gene numbers by different mechanisms.</title>
        <authorList>
            <person name="Ali S.S."/>
            <person name="Shao J."/>
            <person name="Lary D.J."/>
            <person name="Kronmiller B."/>
            <person name="Shen D."/>
            <person name="Strem M.D."/>
            <person name="Amoako-Attah I."/>
            <person name="Akrofi A.Y."/>
            <person name="Begoude B.A."/>
            <person name="Ten Hoopen G.M."/>
            <person name="Coulibaly K."/>
            <person name="Kebe B.I."/>
            <person name="Melnick R.L."/>
            <person name="Guiltinan M.J."/>
            <person name="Tyler B.M."/>
            <person name="Meinhardt L.W."/>
            <person name="Bailey B.A."/>
        </authorList>
    </citation>
    <scope>NUCLEOTIDE SEQUENCE [LARGE SCALE GENOMIC DNA]</scope>
    <source>
        <strain evidence="2">sbr112.9</strain>
    </source>
</reference>
<keyword evidence="2" id="KW-1185">Reference proteome</keyword>
<accession>A0A2P4YDI8</accession>
<dbReference type="AlphaFoldDB" id="A0A2P4YDI8"/>
<gene>
    <name evidence="1" type="ORF">PHPALM_6955</name>
</gene>
<protein>
    <submittedName>
        <fullName evidence="1">Uncharacterized protein</fullName>
    </submittedName>
</protein>
<dbReference type="EMBL" id="NCKW01003619">
    <property type="protein sequence ID" value="POM75880.1"/>
    <property type="molecule type" value="Genomic_DNA"/>
</dbReference>
<comment type="caution">
    <text evidence="1">The sequence shown here is derived from an EMBL/GenBank/DDBJ whole genome shotgun (WGS) entry which is preliminary data.</text>
</comment>
<organism evidence="1 2">
    <name type="scientific">Phytophthora palmivora</name>
    <dbReference type="NCBI Taxonomy" id="4796"/>
    <lineage>
        <taxon>Eukaryota</taxon>
        <taxon>Sar</taxon>
        <taxon>Stramenopiles</taxon>
        <taxon>Oomycota</taxon>
        <taxon>Peronosporomycetes</taxon>
        <taxon>Peronosporales</taxon>
        <taxon>Peronosporaceae</taxon>
        <taxon>Phytophthora</taxon>
    </lineage>
</organism>
<name>A0A2P4YDI8_9STRA</name>
<dbReference type="OrthoDB" id="128946at2759"/>
<evidence type="ECO:0000313" key="2">
    <source>
        <dbReference type="Proteomes" id="UP000237271"/>
    </source>
</evidence>
<proteinExistence type="predicted"/>
<evidence type="ECO:0000313" key="1">
    <source>
        <dbReference type="EMBL" id="POM75880.1"/>
    </source>
</evidence>
<dbReference type="Proteomes" id="UP000237271">
    <property type="component" value="Unassembled WGS sequence"/>
</dbReference>